<dbReference type="EMBL" id="NCXM01000010">
    <property type="protein sequence ID" value="OSC28387.1"/>
    <property type="molecule type" value="Genomic_DNA"/>
</dbReference>
<dbReference type="CDD" id="cd05154">
    <property type="entry name" value="ACAD10_11_N-like"/>
    <property type="match status" value="1"/>
</dbReference>
<evidence type="ECO:0000313" key="2">
    <source>
        <dbReference type="EMBL" id="OSC28387.1"/>
    </source>
</evidence>
<dbReference type="Pfam" id="PF01636">
    <property type="entry name" value="APH"/>
    <property type="match status" value="1"/>
</dbReference>
<dbReference type="OrthoDB" id="3806873at2"/>
<dbReference type="Gene3D" id="3.30.200.20">
    <property type="entry name" value="Phosphorylase Kinase, domain 1"/>
    <property type="match status" value="1"/>
</dbReference>
<reference evidence="2 3" key="1">
    <citation type="submission" date="2017-04" db="EMBL/GenBank/DDBJ databases">
        <title>The new phylogeny of genus Mycobacterium.</title>
        <authorList>
            <person name="Tortoli E."/>
            <person name="Trovato A."/>
            <person name="Cirillo D.M."/>
        </authorList>
    </citation>
    <scope>NUCLEOTIDE SEQUENCE [LARGE SCALE GENOMIC DNA]</scope>
    <source>
        <strain evidence="2 3">DSM 45247</strain>
    </source>
</reference>
<dbReference type="InterPro" id="IPR051678">
    <property type="entry name" value="AGP_Transferase"/>
</dbReference>
<proteinExistence type="predicted"/>
<gene>
    <name evidence="2" type="ORF">B8W69_11280</name>
</gene>
<dbReference type="AlphaFoldDB" id="A0A1X2L390"/>
<feature type="domain" description="Aminoglycoside phosphotransferase" evidence="1">
    <location>
        <begin position="62"/>
        <end position="279"/>
    </location>
</feature>
<dbReference type="PANTHER" id="PTHR21310:SF40">
    <property type="entry name" value="AMINOGLYCOSIDE PHOSPHOTRANSFERASE DOMAIN-CONTAINING PROTEIN-RELATED"/>
    <property type="match status" value="1"/>
</dbReference>
<dbReference type="Proteomes" id="UP000242320">
    <property type="component" value="Unassembled WGS sequence"/>
</dbReference>
<protein>
    <submittedName>
        <fullName evidence="2">Phosphotransferase</fullName>
    </submittedName>
</protein>
<comment type="caution">
    <text evidence="2">The sequence shown here is derived from an EMBL/GenBank/DDBJ whole genome shotgun (WGS) entry which is preliminary data.</text>
</comment>
<dbReference type="Gene3D" id="3.90.1200.10">
    <property type="match status" value="1"/>
</dbReference>
<keyword evidence="3" id="KW-1185">Reference proteome</keyword>
<evidence type="ECO:0000259" key="1">
    <source>
        <dbReference type="Pfam" id="PF01636"/>
    </source>
</evidence>
<dbReference type="PANTHER" id="PTHR21310">
    <property type="entry name" value="AMINOGLYCOSIDE PHOSPHOTRANSFERASE-RELATED-RELATED"/>
    <property type="match status" value="1"/>
</dbReference>
<accession>A0A1X2L390</accession>
<dbReference type="SUPFAM" id="SSF56112">
    <property type="entry name" value="Protein kinase-like (PK-like)"/>
    <property type="match status" value="1"/>
</dbReference>
<dbReference type="InterPro" id="IPR002575">
    <property type="entry name" value="Aminoglycoside_PTrfase"/>
</dbReference>
<dbReference type="InterPro" id="IPR011009">
    <property type="entry name" value="Kinase-like_dom_sf"/>
</dbReference>
<sequence length="373" mass="40809">MIMALKNKLDADAVGEHLAAWLPTVFDASGPVKVSNVIIPSASGMSSETVLFEASWRKHGELVEEGLVVRIPPQDGGLFETYDLGRELRVMSLLSAHTDAPIPRVLAHETTGDVLGSPFALLERAYGEVPGDDPPFVTAGWVVDLTAEQRATMFDEALKVIADIQRADPVTLGLTELLHADLGDTVIEQELQYWQRFYSWAAGDTLSPTIDKAFELLAASRPTQDNPLVVSWGDARFGNLMFGPDQKVTGVFDWEMATLGRPEVDLGYFLFFDRVYSAGIGLPRLEGFPDRSAAITRFEQLTGRTMHDLDWFEAWAALRGAILLLRVGKQMIELGLLPPDAPMPFNNPASQVLASLLDLPAPTGAVGWITGHR</sequence>
<dbReference type="InterPro" id="IPR041726">
    <property type="entry name" value="ACAD10_11_N"/>
</dbReference>
<keyword evidence="2" id="KW-0808">Transferase</keyword>
<dbReference type="GO" id="GO:0016740">
    <property type="term" value="F:transferase activity"/>
    <property type="evidence" value="ECO:0007669"/>
    <property type="project" value="UniProtKB-KW"/>
</dbReference>
<name>A0A1X2L390_9MYCO</name>
<evidence type="ECO:0000313" key="3">
    <source>
        <dbReference type="Proteomes" id="UP000242320"/>
    </source>
</evidence>
<organism evidence="2 3">
    <name type="scientific">Mycolicibacterium vulneris</name>
    <dbReference type="NCBI Taxonomy" id="547163"/>
    <lineage>
        <taxon>Bacteria</taxon>
        <taxon>Bacillati</taxon>
        <taxon>Actinomycetota</taxon>
        <taxon>Actinomycetes</taxon>
        <taxon>Mycobacteriales</taxon>
        <taxon>Mycobacteriaceae</taxon>
        <taxon>Mycolicibacterium</taxon>
    </lineage>
</organism>